<dbReference type="Pfam" id="PF01594">
    <property type="entry name" value="AI-2E_transport"/>
    <property type="match status" value="1"/>
</dbReference>
<evidence type="ECO:0000256" key="8">
    <source>
        <dbReference type="SAM" id="Phobius"/>
    </source>
</evidence>
<protein>
    <submittedName>
        <fullName evidence="9">Membrane protein</fullName>
    </submittedName>
</protein>
<dbReference type="GO" id="GO:0005886">
    <property type="term" value="C:plasma membrane"/>
    <property type="evidence" value="ECO:0007669"/>
    <property type="project" value="UniProtKB-SubCell"/>
</dbReference>
<accession>A0A0U4C608</accession>
<keyword evidence="7 8" id="KW-0472">Membrane</keyword>
<feature type="transmembrane region" description="Helical" evidence="8">
    <location>
        <begin position="283"/>
        <end position="299"/>
    </location>
</feature>
<evidence type="ECO:0000256" key="3">
    <source>
        <dbReference type="ARBA" id="ARBA00022448"/>
    </source>
</evidence>
<keyword evidence="10" id="KW-1185">Reference proteome</keyword>
<dbReference type="PANTHER" id="PTHR21716:SF53">
    <property type="entry name" value="PERMEASE PERM-RELATED"/>
    <property type="match status" value="1"/>
</dbReference>
<feature type="transmembrane region" description="Helical" evidence="8">
    <location>
        <begin position="26"/>
        <end position="44"/>
    </location>
</feature>
<feature type="transmembrane region" description="Helical" evidence="8">
    <location>
        <begin position="80"/>
        <end position="100"/>
    </location>
</feature>
<keyword evidence="4" id="KW-1003">Cell membrane</keyword>
<evidence type="ECO:0000256" key="2">
    <source>
        <dbReference type="ARBA" id="ARBA00009773"/>
    </source>
</evidence>
<evidence type="ECO:0000256" key="5">
    <source>
        <dbReference type="ARBA" id="ARBA00022692"/>
    </source>
</evidence>
<evidence type="ECO:0000256" key="1">
    <source>
        <dbReference type="ARBA" id="ARBA00004651"/>
    </source>
</evidence>
<dbReference type="KEGG" id="aer:AERYTH_02230"/>
<dbReference type="STRING" id="2041.AERYTH_02230"/>
<dbReference type="Proteomes" id="UP000067689">
    <property type="component" value="Chromosome"/>
</dbReference>
<dbReference type="AlphaFoldDB" id="A0A0U4C608"/>
<feature type="transmembrane region" description="Helical" evidence="8">
    <location>
        <begin position="319"/>
        <end position="344"/>
    </location>
</feature>
<reference evidence="9 10" key="1">
    <citation type="journal article" date="1991" name="Int. J. Syst. Bacteriol.">
        <title>Description of the erythromycin-producing bacterium Arthrobacter sp. strain NRRL B-3381 as Aeromicrobium erythreum gen. nov., sp. nov.</title>
        <authorList>
            <person name="Miller E.S."/>
            <person name="Woese C.R."/>
            <person name="Brenner S."/>
        </authorList>
    </citation>
    <scope>NUCLEOTIDE SEQUENCE [LARGE SCALE GENOMIC DNA]</scope>
    <source>
        <strain evidence="9 10">AR18</strain>
    </source>
</reference>
<dbReference type="GO" id="GO:0055085">
    <property type="term" value="P:transmembrane transport"/>
    <property type="evidence" value="ECO:0007669"/>
    <property type="project" value="TreeGrafter"/>
</dbReference>
<feature type="transmembrane region" description="Helical" evidence="8">
    <location>
        <begin position="166"/>
        <end position="185"/>
    </location>
</feature>
<evidence type="ECO:0000313" key="10">
    <source>
        <dbReference type="Proteomes" id="UP000067689"/>
    </source>
</evidence>
<keyword evidence="6 8" id="KW-1133">Transmembrane helix</keyword>
<dbReference type="PANTHER" id="PTHR21716">
    <property type="entry name" value="TRANSMEMBRANE PROTEIN"/>
    <property type="match status" value="1"/>
</dbReference>
<gene>
    <name evidence="9" type="ORF">AERYTH_02230</name>
</gene>
<evidence type="ECO:0000256" key="6">
    <source>
        <dbReference type="ARBA" id="ARBA00022989"/>
    </source>
</evidence>
<proteinExistence type="inferred from homology"/>
<keyword evidence="5 8" id="KW-0812">Transmembrane</keyword>
<evidence type="ECO:0000256" key="7">
    <source>
        <dbReference type="ARBA" id="ARBA00023136"/>
    </source>
</evidence>
<sequence length="386" mass="40649">MSPMSTPRVRDRAVVIDEAFATMQRWGLRLVVVAAALFVLGWVVGSLWMVFFPLSIALLVATVLSPPVSWLRRHKVPSTLAALIVMLTFLGIVVATIAILTPQVAGQAPAIAKQASGGLQEVRNWLTDGPLSLSDGQITRAIAAVQDRLQDSAAAISSGIFSTLSAATNAVLNLVLILMLTFFFIKDGHRFLPWLATLGGQRAGMHVSELLARVWGTIGGFIRTQSLVAFIDAVLIGIGLAILGVPLAIPLAVITFFGGFIPIIGAFASGILAVLVTLVTNNFKAAVIAALIVIAVQQLEGNVLSPWLQGKTMNLHAGVVLMSVTAGGTLFGVTGAFLAVPVAAASAELFRYLNEQIDRNVDPQAPAEDKHAADLLAEGRTALDPD</sequence>
<dbReference type="EMBL" id="CP011502">
    <property type="protein sequence ID" value="ALX03595.1"/>
    <property type="molecule type" value="Genomic_DNA"/>
</dbReference>
<comment type="subcellular location">
    <subcellularLocation>
        <location evidence="1">Cell membrane</location>
        <topology evidence="1">Multi-pass membrane protein</topology>
    </subcellularLocation>
</comment>
<dbReference type="PATRIC" id="fig|2041.4.peg.472"/>
<feature type="transmembrane region" description="Helical" evidence="8">
    <location>
        <begin position="227"/>
        <end position="249"/>
    </location>
</feature>
<evidence type="ECO:0000313" key="9">
    <source>
        <dbReference type="EMBL" id="ALX03595.1"/>
    </source>
</evidence>
<organism evidence="9 10">
    <name type="scientific">Aeromicrobium erythreum</name>
    <dbReference type="NCBI Taxonomy" id="2041"/>
    <lineage>
        <taxon>Bacteria</taxon>
        <taxon>Bacillati</taxon>
        <taxon>Actinomycetota</taxon>
        <taxon>Actinomycetes</taxon>
        <taxon>Propionibacteriales</taxon>
        <taxon>Nocardioidaceae</taxon>
        <taxon>Aeromicrobium</taxon>
    </lineage>
</organism>
<comment type="similarity">
    <text evidence="2">Belongs to the autoinducer-2 exporter (AI-2E) (TC 2.A.86) family.</text>
</comment>
<name>A0A0U4C608_9ACTN</name>
<feature type="transmembrane region" description="Helical" evidence="8">
    <location>
        <begin position="50"/>
        <end position="68"/>
    </location>
</feature>
<feature type="transmembrane region" description="Helical" evidence="8">
    <location>
        <begin position="255"/>
        <end position="276"/>
    </location>
</feature>
<dbReference type="InterPro" id="IPR002549">
    <property type="entry name" value="AI-2E-like"/>
</dbReference>
<evidence type="ECO:0000256" key="4">
    <source>
        <dbReference type="ARBA" id="ARBA00022475"/>
    </source>
</evidence>
<keyword evidence="3" id="KW-0813">Transport</keyword>